<feature type="transmembrane region" description="Helical" evidence="2">
    <location>
        <begin position="116"/>
        <end position="134"/>
    </location>
</feature>
<dbReference type="RefSeq" id="WP_027850454.1">
    <property type="nucleotide sequence ID" value="NZ_BSOR01000029.1"/>
</dbReference>
<evidence type="ECO:0008006" key="5">
    <source>
        <dbReference type="Google" id="ProtNLM"/>
    </source>
</evidence>
<name>A0ABQ5ZW03_9GAMM</name>
<organism evidence="3 4">
    <name type="scientific">Marinospirillum insulare</name>
    <dbReference type="NCBI Taxonomy" id="217169"/>
    <lineage>
        <taxon>Bacteria</taxon>
        <taxon>Pseudomonadati</taxon>
        <taxon>Pseudomonadota</taxon>
        <taxon>Gammaproteobacteria</taxon>
        <taxon>Oceanospirillales</taxon>
        <taxon>Oceanospirillaceae</taxon>
        <taxon>Marinospirillum</taxon>
    </lineage>
</organism>
<keyword evidence="2" id="KW-0812">Transmembrane</keyword>
<dbReference type="InterPro" id="IPR019284">
    <property type="entry name" value="RP532"/>
</dbReference>
<feature type="compositionally biased region" description="Basic residues" evidence="1">
    <location>
        <begin position="1"/>
        <end position="12"/>
    </location>
</feature>
<keyword evidence="2" id="KW-1133">Transmembrane helix</keyword>
<gene>
    <name evidence="3" type="ORF">GCM10007878_17940</name>
</gene>
<dbReference type="Pfam" id="PF10097">
    <property type="entry name" value="DUF2335"/>
    <property type="match status" value="1"/>
</dbReference>
<evidence type="ECO:0000313" key="3">
    <source>
        <dbReference type="EMBL" id="GLR64356.1"/>
    </source>
</evidence>
<keyword evidence="4" id="KW-1185">Reference proteome</keyword>
<evidence type="ECO:0000256" key="1">
    <source>
        <dbReference type="SAM" id="MobiDB-lite"/>
    </source>
</evidence>
<feature type="region of interest" description="Disordered" evidence="1">
    <location>
        <begin position="1"/>
        <end position="32"/>
    </location>
</feature>
<comment type="caution">
    <text evidence="3">The sequence shown here is derived from an EMBL/GenBank/DDBJ whole genome shotgun (WGS) entry which is preliminary data.</text>
</comment>
<reference evidence="4" key="1">
    <citation type="journal article" date="2019" name="Int. J. Syst. Evol. Microbiol.">
        <title>The Global Catalogue of Microorganisms (GCM) 10K type strain sequencing project: providing services to taxonomists for standard genome sequencing and annotation.</title>
        <authorList>
            <consortium name="The Broad Institute Genomics Platform"/>
            <consortium name="The Broad Institute Genome Sequencing Center for Infectious Disease"/>
            <person name="Wu L."/>
            <person name="Ma J."/>
        </authorList>
    </citation>
    <scope>NUCLEOTIDE SEQUENCE [LARGE SCALE GENOMIC DNA]</scope>
    <source>
        <strain evidence="4">NBRC 100033</strain>
    </source>
</reference>
<accession>A0ABQ5ZW03</accession>
<protein>
    <recommendedName>
        <fullName evidence="5">DUF2335 domain-containing protein</fullName>
    </recommendedName>
</protein>
<dbReference type="EMBL" id="BSOR01000029">
    <property type="protein sequence ID" value="GLR64356.1"/>
    <property type="molecule type" value="Genomic_DNA"/>
</dbReference>
<keyword evidence="2" id="KW-0472">Membrane</keyword>
<feature type="compositionally biased region" description="Basic and acidic residues" evidence="1">
    <location>
        <begin position="13"/>
        <end position="24"/>
    </location>
</feature>
<dbReference type="Proteomes" id="UP001156682">
    <property type="component" value="Unassembled WGS sequence"/>
</dbReference>
<evidence type="ECO:0000313" key="4">
    <source>
        <dbReference type="Proteomes" id="UP001156682"/>
    </source>
</evidence>
<feature type="transmembrane region" description="Helical" evidence="2">
    <location>
        <begin position="90"/>
        <end position="110"/>
    </location>
</feature>
<proteinExistence type="predicted"/>
<sequence length="141" mass="15951">MPTKRTRNPSRNKQKESTVQHRVEQFSGPVPHPDILKKYDEIVPGLAERLVSMAEDSMRAEVKLKSKAVEVRELEITSRDRQEKQEHTDYRLGVLVALLVVFLFLGVAVYAISEGAYYLATAVITALAGIIWSVRRSNKTN</sequence>
<evidence type="ECO:0000256" key="2">
    <source>
        <dbReference type="SAM" id="Phobius"/>
    </source>
</evidence>